<dbReference type="EMBL" id="MU826827">
    <property type="protein sequence ID" value="KAJ7374506.1"/>
    <property type="molecule type" value="Genomic_DNA"/>
</dbReference>
<keyword evidence="2" id="KW-1185">Reference proteome</keyword>
<dbReference type="OrthoDB" id="10531707at2759"/>
<evidence type="ECO:0000313" key="1">
    <source>
        <dbReference type="EMBL" id="KAJ7374506.1"/>
    </source>
</evidence>
<dbReference type="Proteomes" id="UP001163046">
    <property type="component" value="Unassembled WGS sequence"/>
</dbReference>
<protein>
    <submittedName>
        <fullName evidence="1">Uncharacterized protein</fullName>
    </submittedName>
</protein>
<sequence length="82" mass="9525">MDELKDLADSAGDNFHADIFIQLRHYLAKQDTGLLADDDRQFKSPIRGLGQTNSEHEDRFHQDVWKARNKYFEEAGIEDEDS</sequence>
<comment type="caution">
    <text evidence="1">The sequence shown here is derived from an EMBL/GenBank/DDBJ whole genome shotgun (WGS) entry which is preliminary data.</text>
</comment>
<reference evidence="1" key="1">
    <citation type="submission" date="2023-01" db="EMBL/GenBank/DDBJ databases">
        <title>Genome assembly of the deep-sea coral Lophelia pertusa.</title>
        <authorList>
            <person name="Herrera S."/>
            <person name="Cordes E."/>
        </authorList>
    </citation>
    <scope>NUCLEOTIDE SEQUENCE</scope>
    <source>
        <strain evidence="1">USNM1676648</strain>
        <tissue evidence="1">Polyp</tissue>
    </source>
</reference>
<evidence type="ECO:0000313" key="2">
    <source>
        <dbReference type="Proteomes" id="UP001163046"/>
    </source>
</evidence>
<accession>A0A9W9Z3H0</accession>
<name>A0A9W9Z3H0_9CNID</name>
<dbReference type="AlphaFoldDB" id="A0A9W9Z3H0"/>
<gene>
    <name evidence="1" type="ORF">OS493_004844</name>
</gene>
<organism evidence="1 2">
    <name type="scientific">Desmophyllum pertusum</name>
    <dbReference type="NCBI Taxonomy" id="174260"/>
    <lineage>
        <taxon>Eukaryota</taxon>
        <taxon>Metazoa</taxon>
        <taxon>Cnidaria</taxon>
        <taxon>Anthozoa</taxon>
        <taxon>Hexacorallia</taxon>
        <taxon>Scleractinia</taxon>
        <taxon>Caryophylliina</taxon>
        <taxon>Caryophylliidae</taxon>
        <taxon>Desmophyllum</taxon>
    </lineage>
</organism>
<proteinExistence type="predicted"/>